<keyword evidence="7" id="KW-0408">Iron</keyword>
<evidence type="ECO:0000256" key="1">
    <source>
        <dbReference type="ARBA" id="ARBA00005417"/>
    </source>
</evidence>
<dbReference type="Pfam" id="PF00005">
    <property type="entry name" value="ABC_tran"/>
    <property type="match status" value="1"/>
</dbReference>
<name>A0A1G5NBA7_AFIMA</name>
<dbReference type="Pfam" id="PF08402">
    <property type="entry name" value="TOBE_2"/>
    <property type="match status" value="1"/>
</dbReference>
<dbReference type="InterPro" id="IPR008995">
    <property type="entry name" value="Mo/tungstate-bd_C_term_dom"/>
</dbReference>
<evidence type="ECO:0000256" key="8">
    <source>
        <dbReference type="ARBA" id="ARBA00023065"/>
    </source>
</evidence>
<evidence type="ECO:0000256" key="5">
    <source>
        <dbReference type="ARBA" id="ARBA00022741"/>
    </source>
</evidence>
<dbReference type="PROSITE" id="PS50893">
    <property type="entry name" value="ABC_TRANSPORTER_2"/>
    <property type="match status" value="1"/>
</dbReference>
<feature type="domain" description="ABC transporter" evidence="10">
    <location>
        <begin position="16"/>
        <end position="248"/>
    </location>
</feature>
<evidence type="ECO:0000256" key="7">
    <source>
        <dbReference type="ARBA" id="ARBA00023004"/>
    </source>
</evidence>
<comment type="similarity">
    <text evidence="1">Belongs to the ABC transporter superfamily.</text>
</comment>
<dbReference type="FunFam" id="3.40.50.300:FF:000425">
    <property type="entry name" value="Probable ABC transporter, ATP-binding subunit"/>
    <property type="match status" value="1"/>
</dbReference>
<evidence type="ECO:0000256" key="9">
    <source>
        <dbReference type="ARBA" id="ARBA00023136"/>
    </source>
</evidence>
<evidence type="ECO:0000256" key="6">
    <source>
        <dbReference type="ARBA" id="ARBA00022840"/>
    </source>
</evidence>
<dbReference type="GO" id="GO:0005524">
    <property type="term" value="F:ATP binding"/>
    <property type="evidence" value="ECO:0007669"/>
    <property type="project" value="UniProtKB-KW"/>
</dbReference>
<evidence type="ECO:0000313" key="11">
    <source>
        <dbReference type="EMBL" id="SCZ34662.1"/>
    </source>
</evidence>
<keyword evidence="3" id="KW-1003">Cell membrane</keyword>
<dbReference type="RefSeq" id="WP_092811648.1">
    <property type="nucleotide sequence ID" value="NZ_FMVW01000003.1"/>
</dbReference>
<dbReference type="InterPro" id="IPR017871">
    <property type="entry name" value="ABC_transporter-like_CS"/>
</dbReference>
<dbReference type="InterPro" id="IPR050093">
    <property type="entry name" value="ABC_SmlMolc_Importer"/>
</dbReference>
<protein>
    <submittedName>
        <fullName evidence="11">Iron(III) transport system ATP-binding protein</fullName>
    </submittedName>
</protein>
<dbReference type="GO" id="GO:0015408">
    <property type="term" value="F:ABC-type ferric iron transporter activity"/>
    <property type="evidence" value="ECO:0007669"/>
    <property type="project" value="InterPro"/>
</dbReference>
<accession>A0A1G5NBA7</accession>
<keyword evidence="8" id="KW-0406">Ion transport</keyword>
<evidence type="ECO:0000259" key="10">
    <source>
        <dbReference type="PROSITE" id="PS50893"/>
    </source>
</evidence>
<dbReference type="InterPro" id="IPR013611">
    <property type="entry name" value="Transp-assoc_OB_typ2"/>
</dbReference>
<keyword evidence="2" id="KW-0813">Transport</keyword>
<dbReference type="STRING" id="1120955.SAMN03080610_01738"/>
<reference evidence="12" key="1">
    <citation type="submission" date="2016-10" db="EMBL/GenBank/DDBJ databases">
        <authorList>
            <person name="Varghese N."/>
            <person name="Submissions S."/>
        </authorList>
    </citation>
    <scope>NUCLEOTIDE SEQUENCE [LARGE SCALE GENOMIC DNA]</scope>
    <source>
        <strain evidence="12">DSM 2698</strain>
    </source>
</reference>
<dbReference type="GO" id="GO:0016887">
    <property type="term" value="F:ATP hydrolysis activity"/>
    <property type="evidence" value="ECO:0007669"/>
    <property type="project" value="InterPro"/>
</dbReference>
<dbReference type="PANTHER" id="PTHR42781">
    <property type="entry name" value="SPERMIDINE/PUTRESCINE IMPORT ATP-BINDING PROTEIN POTA"/>
    <property type="match status" value="1"/>
</dbReference>
<evidence type="ECO:0000256" key="2">
    <source>
        <dbReference type="ARBA" id="ARBA00022448"/>
    </source>
</evidence>
<dbReference type="AlphaFoldDB" id="A0A1G5NBA7"/>
<dbReference type="InterPro" id="IPR015853">
    <property type="entry name" value="ABC_transpr_FbpC"/>
</dbReference>
<keyword evidence="6 11" id="KW-0067">ATP-binding</keyword>
<dbReference type="SUPFAM" id="SSF52540">
    <property type="entry name" value="P-loop containing nucleoside triphosphate hydrolases"/>
    <property type="match status" value="1"/>
</dbReference>
<evidence type="ECO:0000256" key="3">
    <source>
        <dbReference type="ARBA" id="ARBA00022475"/>
    </source>
</evidence>
<dbReference type="PANTHER" id="PTHR42781:SF4">
    <property type="entry name" value="SPERMIDINE_PUTRESCINE IMPORT ATP-BINDING PROTEIN POTA"/>
    <property type="match status" value="1"/>
</dbReference>
<evidence type="ECO:0000256" key="4">
    <source>
        <dbReference type="ARBA" id="ARBA00022496"/>
    </source>
</evidence>
<dbReference type="Gene3D" id="3.40.50.300">
    <property type="entry name" value="P-loop containing nucleotide triphosphate hydrolases"/>
    <property type="match status" value="1"/>
</dbReference>
<dbReference type="EMBL" id="FMVW01000003">
    <property type="protein sequence ID" value="SCZ34662.1"/>
    <property type="molecule type" value="Genomic_DNA"/>
</dbReference>
<keyword evidence="4" id="KW-0410">Iron transport</keyword>
<keyword evidence="9" id="KW-0472">Membrane</keyword>
<evidence type="ECO:0000313" key="12">
    <source>
        <dbReference type="Proteomes" id="UP000199347"/>
    </source>
</evidence>
<sequence>MNDEPPISPQVLPPILEICGVTRRFGGVPALDNVSLKVRAGEIVALLGHSGCGKSTLLRIIAGVEDIDGGQVALGSQVVVGSDVFVEPEIRNVGMMFQDYALFPHLTARQNIGFGLKKMPRKRAAARVAAIIERLNLESLSERYPHMMSGGEQQRVALARALAPQPHILLMDEPFSNLDRGLRERIRRETVDVLRALGTTAIIVTHDAEEALALGDRVVLMDKGRIVEEGSGEAIYRTPRTADAALFFSHVNIVPAQPSGEWLESPIGRFPDRRARTAPVRLFIRPQAVALAEQGIPARVSGRMLLGEIEELMLTVETLNEPLVMRTTTRSEVEIGDDVRVSFDTGSILVCEGDHTKTRALTPLVDAGGV</sequence>
<dbReference type="InterPro" id="IPR003593">
    <property type="entry name" value="AAA+_ATPase"/>
</dbReference>
<dbReference type="SUPFAM" id="SSF50331">
    <property type="entry name" value="MOP-like"/>
    <property type="match status" value="1"/>
</dbReference>
<gene>
    <name evidence="11" type="ORF">SAMN03080610_01738</name>
</gene>
<dbReference type="Proteomes" id="UP000199347">
    <property type="component" value="Unassembled WGS sequence"/>
</dbReference>
<keyword evidence="5" id="KW-0547">Nucleotide-binding</keyword>
<dbReference type="CDD" id="cd03259">
    <property type="entry name" value="ABC_Carb_Solutes_like"/>
    <property type="match status" value="1"/>
</dbReference>
<keyword evidence="12" id="KW-1185">Reference proteome</keyword>
<dbReference type="InterPro" id="IPR027417">
    <property type="entry name" value="P-loop_NTPase"/>
</dbReference>
<dbReference type="GO" id="GO:0015697">
    <property type="term" value="P:quaternary ammonium group transport"/>
    <property type="evidence" value="ECO:0007669"/>
    <property type="project" value="UniProtKB-ARBA"/>
</dbReference>
<dbReference type="OrthoDB" id="9802264at2"/>
<organism evidence="11 12">
    <name type="scientific">Afifella marina DSM 2698</name>
    <dbReference type="NCBI Taxonomy" id="1120955"/>
    <lineage>
        <taxon>Bacteria</taxon>
        <taxon>Pseudomonadati</taxon>
        <taxon>Pseudomonadota</taxon>
        <taxon>Alphaproteobacteria</taxon>
        <taxon>Hyphomicrobiales</taxon>
        <taxon>Afifellaceae</taxon>
        <taxon>Afifella</taxon>
    </lineage>
</organism>
<dbReference type="InterPro" id="IPR003439">
    <property type="entry name" value="ABC_transporter-like_ATP-bd"/>
</dbReference>
<dbReference type="GO" id="GO:0043190">
    <property type="term" value="C:ATP-binding cassette (ABC) transporter complex"/>
    <property type="evidence" value="ECO:0007669"/>
    <property type="project" value="InterPro"/>
</dbReference>
<proteinExistence type="inferred from homology"/>
<dbReference type="SMART" id="SM00382">
    <property type="entry name" value="AAA"/>
    <property type="match status" value="1"/>
</dbReference>
<dbReference type="PROSITE" id="PS00211">
    <property type="entry name" value="ABC_TRANSPORTER_1"/>
    <property type="match status" value="1"/>
</dbReference>